<keyword evidence="2" id="KW-1185">Reference proteome</keyword>
<accession>A0A347UCE9</accession>
<protein>
    <submittedName>
        <fullName evidence="1">Uncharacterized protein</fullName>
    </submittedName>
</protein>
<evidence type="ECO:0000313" key="2">
    <source>
        <dbReference type="Proteomes" id="UP000261704"/>
    </source>
</evidence>
<dbReference type="AlphaFoldDB" id="A0A347UCE9"/>
<organism evidence="1 2">
    <name type="scientific">Profundibacter amoris</name>
    <dbReference type="NCBI Taxonomy" id="2171755"/>
    <lineage>
        <taxon>Bacteria</taxon>
        <taxon>Pseudomonadati</taxon>
        <taxon>Pseudomonadota</taxon>
        <taxon>Alphaproteobacteria</taxon>
        <taxon>Rhodobacterales</taxon>
        <taxon>Paracoccaceae</taxon>
        <taxon>Profundibacter</taxon>
    </lineage>
</organism>
<dbReference type="Proteomes" id="UP000261704">
    <property type="component" value="Chromosome"/>
</dbReference>
<dbReference type="RefSeq" id="WP_118941185.1">
    <property type="nucleotide sequence ID" value="NZ_CP032125.1"/>
</dbReference>
<reference evidence="1 2" key="1">
    <citation type="submission" date="2018-09" db="EMBL/GenBank/DDBJ databases">
        <title>Profundibacter amoris BAR1 gen. nov., sp. nov., a new member of the Roseobacter clade isolated at Lokis Castle Vent Field on the Arctic Mid-Oceanic Ridge.</title>
        <authorList>
            <person name="Le Moine Bauer S."/>
            <person name="Sjoeberg A.G."/>
            <person name="L'Haridon S."/>
            <person name="Stokke R."/>
            <person name="Roalkvam I."/>
            <person name="Steen I.H."/>
            <person name="Dahle H."/>
        </authorList>
    </citation>
    <scope>NUCLEOTIDE SEQUENCE [LARGE SCALE GENOMIC DNA]</scope>
    <source>
        <strain evidence="1 2">BAR1</strain>
    </source>
</reference>
<proteinExistence type="predicted"/>
<name>A0A347UCE9_9RHOB</name>
<dbReference type="KEGG" id="pamo:BAR1_00405"/>
<sequence length="73" mass="8163">MDREKDLADRVHGLFQADSGMIDIIPSEASHIIIDRNTGKEIGLLFRLASGLSLPFWYADKKTKMNIAFLDVG</sequence>
<evidence type="ECO:0000313" key="1">
    <source>
        <dbReference type="EMBL" id="AXX96527.1"/>
    </source>
</evidence>
<gene>
    <name evidence="1" type="ORF">BAR1_00405</name>
</gene>
<dbReference type="EMBL" id="CP032125">
    <property type="protein sequence ID" value="AXX96527.1"/>
    <property type="molecule type" value="Genomic_DNA"/>
</dbReference>